<keyword evidence="2" id="KW-0732">Signal</keyword>
<evidence type="ECO:0000313" key="4">
    <source>
        <dbReference type="WBParaSite" id="PSAMB.scaffold1398size32041.g12835.t1"/>
    </source>
</evidence>
<keyword evidence="3" id="KW-1185">Reference proteome</keyword>
<feature type="region of interest" description="Disordered" evidence="1">
    <location>
        <begin position="23"/>
        <end position="52"/>
    </location>
</feature>
<dbReference type="WBParaSite" id="PSAMB.scaffold1398size32041.g12835.t1">
    <property type="protein sequence ID" value="PSAMB.scaffold1398size32041.g12835.t1"/>
    <property type="gene ID" value="PSAMB.scaffold1398size32041.g12835"/>
</dbReference>
<evidence type="ECO:0000256" key="2">
    <source>
        <dbReference type="SAM" id="SignalP"/>
    </source>
</evidence>
<feature type="compositionally biased region" description="Low complexity" evidence="1">
    <location>
        <begin position="182"/>
        <end position="193"/>
    </location>
</feature>
<organism evidence="3 4">
    <name type="scientific">Plectus sambesii</name>
    <dbReference type="NCBI Taxonomy" id="2011161"/>
    <lineage>
        <taxon>Eukaryota</taxon>
        <taxon>Metazoa</taxon>
        <taxon>Ecdysozoa</taxon>
        <taxon>Nematoda</taxon>
        <taxon>Chromadorea</taxon>
        <taxon>Plectida</taxon>
        <taxon>Plectina</taxon>
        <taxon>Plectoidea</taxon>
        <taxon>Plectidae</taxon>
        <taxon>Plectus</taxon>
    </lineage>
</organism>
<proteinExistence type="predicted"/>
<feature type="region of interest" description="Disordered" evidence="1">
    <location>
        <begin position="170"/>
        <end position="193"/>
    </location>
</feature>
<sequence length="193" mass="19904">MASAKLVIVGFCLLAAVIQAAPQGRQGGSGESGEFRGHGEPGKHGGHGGPFGSRPCMVPNATMLTQKGLDSETAESVVTLWENYQPNTNCSDIQAQEEAIIKPAMEAAKAAKVAALSTEAKSVYDQIKVVLDDSTVTDMKEKKTKMYAILNASTTTDAIKAELKGLLPIGGRGGKHGHGDHSGTPGTTTAASA</sequence>
<reference evidence="4" key="1">
    <citation type="submission" date="2022-11" db="UniProtKB">
        <authorList>
            <consortium name="WormBaseParasite"/>
        </authorList>
    </citation>
    <scope>IDENTIFICATION</scope>
</reference>
<evidence type="ECO:0000313" key="3">
    <source>
        <dbReference type="Proteomes" id="UP000887566"/>
    </source>
</evidence>
<evidence type="ECO:0000256" key="1">
    <source>
        <dbReference type="SAM" id="MobiDB-lite"/>
    </source>
</evidence>
<feature type="chain" id="PRO_5037065103" evidence="2">
    <location>
        <begin position="21"/>
        <end position="193"/>
    </location>
</feature>
<feature type="compositionally biased region" description="Basic and acidic residues" evidence="1">
    <location>
        <begin position="33"/>
        <end position="43"/>
    </location>
</feature>
<accession>A0A914UZM8</accession>
<protein>
    <submittedName>
        <fullName evidence="4">SXP/RAL-2 family protein Ani s 5-like cation-binding domain-containing protein</fullName>
    </submittedName>
</protein>
<name>A0A914UZM8_9BILA</name>
<feature type="signal peptide" evidence="2">
    <location>
        <begin position="1"/>
        <end position="20"/>
    </location>
</feature>
<dbReference type="Proteomes" id="UP000887566">
    <property type="component" value="Unplaced"/>
</dbReference>
<dbReference type="AlphaFoldDB" id="A0A914UZM8"/>